<proteinExistence type="predicted"/>
<accession>A0A3Q0CFV8</accession>
<evidence type="ECO:0000313" key="3">
    <source>
        <dbReference type="RefSeq" id="XP_021079502.1"/>
    </source>
</evidence>
<dbReference type="Proteomes" id="UP000886700">
    <property type="component" value="Unplaced"/>
</dbReference>
<evidence type="ECO:0000256" key="1">
    <source>
        <dbReference type="SAM" id="MobiDB-lite"/>
    </source>
</evidence>
<sequence>MPLRAARSARASSPSPPHTPTPPAARAGLPAPPPGVPGPPRAPARPPPKFPPHFPPGSPSQALPAAPASRLPGSCSRPPPGLCQAASPATLGSLLPHPTRPHYPASPAPPSGLLLSQRLTPLLPRPAEKHPSRHFTYQGVDSGSEIRHQWTGTWVYFLGSTVMPPQPPQQGCLLCRTRSFPCKLRVSRGFGPKAGLWAGQEGNAGSRVETLLWRLGRSDPGAQRAPLADPGCRAPEVRAAGAGSLGATPQGVLPALARANGASEAGVVRVTPGCSPRLPPLARARSLGAACPRS</sequence>
<feature type="compositionally biased region" description="Low complexity" evidence="1">
    <location>
        <begin position="59"/>
        <end position="74"/>
    </location>
</feature>
<protein>
    <submittedName>
        <fullName evidence="3">MAGE-like protein 2</fullName>
    </submittedName>
</protein>
<name>A0A3Q0CFV8_MESAU</name>
<reference evidence="3" key="1">
    <citation type="submission" date="2025-08" db="UniProtKB">
        <authorList>
            <consortium name="RefSeq"/>
        </authorList>
    </citation>
    <scope>IDENTIFICATION</scope>
    <source>
        <tissue evidence="3">Liver</tissue>
    </source>
</reference>
<feature type="compositionally biased region" description="Pro residues" evidence="1">
    <location>
        <begin position="30"/>
        <end position="58"/>
    </location>
</feature>
<dbReference type="AlphaFoldDB" id="A0A3Q0CFV8"/>
<keyword evidence="2" id="KW-1185">Reference proteome</keyword>
<feature type="region of interest" description="Disordered" evidence="1">
    <location>
        <begin position="1"/>
        <end position="115"/>
    </location>
</feature>
<organism evidence="2 3">
    <name type="scientific">Mesocricetus auratus</name>
    <name type="common">Golden hamster</name>
    <dbReference type="NCBI Taxonomy" id="10036"/>
    <lineage>
        <taxon>Eukaryota</taxon>
        <taxon>Metazoa</taxon>
        <taxon>Chordata</taxon>
        <taxon>Craniata</taxon>
        <taxon>Vertebrata</taxon>
        <taxon>Euteleostomi</taxon>
        <taxon>Mammalia</taxon>
        <taxon>Eutheria</taxon>
        <taxon>Euarchontoglires</taxon>
        <taxon>Glires</taxon>
        <taxon>Rodentia</taxon>
        <taxon>Myomorpha</taxon>
        <taxon>Muroidea</taxon>
        <taxon>Cricetidae</taxon>
        <taxon>Cricetinae</taxon>
        <taxon>Mesocricetus</taxon>
    </lineage>
</organism>
<dbReference type="RefSeq" id="XP_021079502.1">
    <property type="nucleotide sequence ID" value="XM_021223843.1"/>
</dbReference>
<feature type="compositionally biased region" description="Pro residues" evidence="1">
    <location>
        <begin position="14"/>
        <end position="23"/>
    </location>
</feature>
<gene>
    <name evidence="3" type="primary">LOC110339606</name>
</gene>
<dbReference type="GeneID" id="110339606"/>
<feature type="compositionally biased region" description="Low complexity" evidence="1">
    <location>
        <begin position="1"/>
        <end position="13"/>
    </location>
</feature>
<evidence type="ECO:0000313" key="2">
    <source>
        <dbReference type="Proteomes" id="UP000886700"/>
    </source>
</evidence>
<dbReference type="KEGG" id="maua:110339606"/>